<gene>
    <name evidence="1" type="ORF">V1525DRAFT_231081</name>
</gene>
<protein>
    <submittedName>
        <fullName evidence="1">Uncharacterized protein</fullName>
    </submittedName>
</protein>
<organism evidence="1 2">
    <name type="scientific">Lipomyces kononenkoae</name>
    <name type="common">Yeast</name>
    <dbReference type="NCBI Taxonomy" id="34357"/>
    <lineage>
        <taxon>Eukaryota</taxon>
        <taxon>Fungi</taxon>
        <taxon>Dikarya</taxon>
        <taxon>Ascomycota</taxon>
        <taxon>Saccharomycotina</taxon>
        <taxon>Lipomycetes</taxon>
        <taxon>Lipomycetales</taxon>
        <taxon>Lipomycetaceae</taxon>
        <taxon>Lipomyces</taxon>
    </lineage>
</organism>
<dbReference type="Proteomes" id="UP001433508">
    <property type="component" value="Unassembled WGS sequence"/>
</dbReference>
<comment type="caution">
    <text evidence="1">The sequence shown here is derived from an EMBL/GenBank/DDBJ whole genome shotgun (WGS) entry which is preliminary data.</text>
</comment>
<reference evidence="2" key="1">
    <citation type="journal article" date="2024" name="Front. Bioeng. Biotechnol.">
        <title>Genome-scale model development and genomic sequencing of the oleaginous clade Lipomyces.</title>
        <authorList>
            <person name="Czajka J.J."/>
            <person name="Han Y."/>
            <person name="Kim J."/>
            <person name="Mondo S.J."/>
            <person name="Hofstad B.A."/>
            <person name="Robles A."/>
            <person name="Haridas S."/>
            <person name="Riley R."/>
            <person name="LaButti K."/>
            <person name="Pangilinan J."/>
            <person name="Andreopoulos W."/>
            <person name="Lipzen A."/>
            <person name="Yan J."/>
            <person name="Wang M."/>
            <person name="Ng V."/>
            <person name="Grigoriev I.V."/>
            <person name="Spatafora J.W."/>
            <person name="Magnuson J.K."/>
            <person name="Baker S.E."/>
            <person name="Pomraning K.R."/>
        </authorList>
    </citation>
    <scope>NUCLEOTIDE SEQUENCE [LARGE SCALE GENOMIC DNA]</scope>
    <source>
        <strain evidence="2">CBS 7786</strain>
    </source>
</reference>
<dbReference type="EMBL" id="MU971394">
    <property type="protein sequence ID" value="KAK9236168.1"/>
    <property type="molecule type" value="Genomic_DNA"/>
</dbReference>
<sequence>MKWGGSSKQQTPSSSGRTRKYGDLAGHNSAMASQNVLLASSSYLPLTTDNSNSRGEEETIQRIGRPIRLFKHQKHSESDDQQSVSVASITSSPTNPPSPLFPAFRSYKDDNLDQHMTLSRSMNDIGTLSSSSPSTREILGDYDHTGRDDLRQKSVGAADTKKSAQVTEHPGYKQGWLNRSDVDPKKANRLPVWKLQRAILKDNYLLLYKPPSDMGVKFFDFSSSFRKLNITDSEMSHQSLERHPGLKIDEDGNIVSGTVEAICHELLYGDDQDFAYDVLLLLPIWTDFVHAMEIVAKLSILGDASERITFILNTIADRMSSALLDDAAYSVFKTLSGQLGTKDRVSMERRMADKKSQLLGLLNYASFSSGDRRPDLDADTKYSQLNLDLKDFSVDAFLNIDIDLFAAQIHIFNLRLYRTWNPVDDFSLLYALKYIFARKNPLVSTIMLPHFLGTTMIKQLFGTGSTGHNSPASMSELLSRWILLGNILKQRGDMVGWLAIASIVCSPALCRLKEIWSLLSSDSVDIVNRDWAPVIFDVDRRLILSELSSRRESSHILAPDGIGKVYSKDWVVPYFGDISIHLFERMSEINKGAIDITSSRNELVRIHKTLERWTLYIASVEDAENLPILEAPDSTVQECLCSLYEAHMSAPPISPLAIMEMSLSYEPPITGQYAQHYTSHRSPLSTGSYSAILFTEVLPSYKLFAQKDLLEAGGLLYKKSSSSLKSKTSADPLVPQGNHLSDTGTKQLRRASSFPPSRANMTITGYSDLDTTSRNRVAGFPNRHFLVKSVRDVLNMGVNLYHIRSELVLKSFKDDGARASRLSSIIFENPSKRMSNGSRRLSAQFQPAALELQIPDRPSQLQPVNVVAKAGTFDRLVDILVVGVEDFSSIANTDDASNLQKSGHTSFHMNMDVFTSTFLATYRNFASSSGLLDSLRRRFLCARGASMALHTGNKASIEFPDWNGFLDETEDGVDWIFVAKVHIGILEACNLWVSEYYSDLLNELHLRESFLEFLHIIDKEACLWTERRITDENLTAFADTIEMQSRKLRKSFARKSYRPIDTSPWPVVPVLSPSPLKFPECNIQSIAQFCDSVDTIVAIIFQQIKMKDWLVVYEVFEMQTVDPHKLFTNRNLTINTDDDIIIQDVFGFCASLHCLKSDELMISHFPKAIKKLYAFRMNLVLWVAIHIADPFLKKSLRVKRMVAMLRAIAICRKRMSVIEFGPQMKTDDDEPMEDDAEMKIPSLIESAIASAIVRPESRQYAAAWAEAAREVGKDIQQVNFLEDIIPKFVADDNMAEHNESWEPLTICMGWIFERILEIVCYVPNMAVSNPSMVNFDKQRYIYNFLSNVLDTQPSKRSNISVSEEPAAMLFKLDMTNGFDKRQVKEAAAREMREWSQKGSKALRAFAGLVAQEQEKLRRDARQKEALDRHVRDQTKGGYNRSRAPIQSADKKYSKSSRFGGLLRAVRPLSMAFSNNSSPPLPDRSVSPLDLPEISSIESRHKPAISINLASAMTIIPSDMQRMGVFKVVCDDGSDYLFQATNDDDLDEWVKLCSAVRASAIEKSRVTRDVLEPADSRFNVFGVPIEVVCKRENQSIPTVVQLLLAEIEARGLEEVGIYRVPGSMANVNELKKAFDSGSTVNMNDERWYDINTVAGCLKLYLRELPEPLLTEELFPEFTRIAKIADEHEQVALFSRAVESLPSNNFYLLRRIIGHLAIISSHGDINKMHAVNLAIVFSMSLLPGNNPFSMSSDLGSIQTMLRTMIVYSSQIFTDNYNPGARRSGESLLAPPPVPEKETTVRPVQGSHAFDKPSKRESYQEVSVF</sequence>
<name>A0ACC3SX13_LIPKO</name>
<evidence type="ECO:0000313" key="1">
    <source>
        <dbReference type="EMBL" id="KAK9236168.1"/>
    </source>
</evidence>
<evidence type="ECO:0000313" key="2">
    <source>
        <dbReference type="Proteomes" id="UP001433508"/>
    </source>
</evidence>
<proteinExistence type="predicted"/>
<accession>A0ACC3SX13</accession>
<keyword evidence="2" id="KW-1185">Reference proteome</keyword>